<accession>A0AA86QX84</accession>
<keyword evidence="3" id="KW-1185">Reference proteome</keyword>
<name>A0AA86QX84_9EUKA</name>
<comment type="caution">
    <text evidence="1">The sequence shown here is derived from an EMBL/GenBank/DDBJ whole genome shotgun (WGS) entry which is preliminary data.</text>
</comment>
<dbReference type="AlphaFoldDB" id="A0AA86QX84"/>
<reference evidence="2 3" key="2">
    <citation type="submission" date="2024-07" db="EMBL/GenBank/DDBJ databases">
        <authorList>
            <person name="Akdeniz Z."/>
        </authorList>
    </citation>
    <scope>NUCLEOTIDE SEQUENCE [LARGE SCALE GENOMIC DNA]</scope>
</reference>
<evidence type="ECO:0000313" key="2">
    <source>
        <dbReference type="EMBL" id="CAL5995841.1"/>
    </source>
</evidence>
<organism evidence="1">
    <name type="scientific">Hexamita inflata</name>
    <dbReference type="NCBI Taxonomy" id="28002"/>
    <lineage>
        <taxon>Eukaryota</taxon>
        <taxon>Metamonada</taxon>
        <taxon>Diplomonadida</taxon>
        <taxon>Hexamitidae</taxon>
        <taxon>Hexamitinae</taxon>
        <taxon>Hexamita</taxon>
    </lineage>
</organism>
<proteinExistence type="predicted"/>
<dbReference type="Proteomes" id="UP001642409">
    <property type="component" value="Unassembled WGS sequence"/>
</dbReference>
<sequence>MSNENEPSETDTSLQGTGLSATFQDFQHIYGPKKTKCWPFPEILPEDYSYFHVVVDKQGNEYQEDKVPQNTKYYILPVQPQTQLCDDPSNPYFYVNEPHLFFPDAQIELPHPGLLIRPVSANLVQGLTPSGTHVVCRCTEQAEIYCKKEDQLARIVHLLAYMMNNALIRANTTQQLINNCVLKLERNDNAYLEFLAQNKITLKELDLDSNALLIEAAKSRLQLSEFLQVCSKNLDQYNLTPNPQRIPFINQTVDPEKLIDNDELDIIDQLNPNLYHDQFSSYLKQDSGIVILTEKQRVYAKKICRRHTVYKTATLLLQLVTKSKISPDTSQTTTTQTNREKYLDRGFEDEAGDCKVCAKKYKSYFGHIETPEHVQNYKNALNGALNKKFQYVERESESCLQFIKRHMLHLEKRSQLISQMQFVANELAYKQKIGYSEACNIMTRVCYESRVNLRIDATDRMNRSTSPTLKKKEVKKFYEENRQKKADDLEFKFGKINENEKLIQQYSNVYAKLLVQIRPEKEVRVRSGRNGRFTVEHFKQQNYSQFQLDCFANMVNFVESHLELIFKPIHTLDFDIAKLNEDLKKFEVDVITGLIVDVVRFIKGALQKCNMQHKLFSEHKSFLEIEYQQYEAVFTEPFANREEMQMRVPQYFVINEKREEFEKQLKNKEFKEYFQQLINLNEEYEPVIIEKQVQDDFIIKEKQRLHRCNSIDAMRVDENCLSLQLINFSVNFTADAEPRINKSLLQQFLDKQKILEDAIDTGILSYNAGYGMNPMDTTAVYLNAADLARQHEAEMGTGCGRTMLHFVE</sequence>
<dbReference type="EMBL" id="CAXDID020000033">
    <property type="protein sequence ID" value="CAL5995841.1"/>
    <property type="molecule type" value="Genomic_DNA"/>
</dbReference>
<evidence type="ECO:0000313" key="1">
    <source>
        <dbReference type="EMBL" id="CAI9961159.1"/>
    </source>
</evidence>
<protein>
    <submittedName>
        <fullName evidence="1">Uncharacterized protein</fullName>
    </submittedName>
</protein>
<evidence type="ECO:0000313" key="3">
    <source>
        <dbReference type="Proteomes" id="UP001642409"/>
    </source>
</evidence>
<gene>
    <name evidence="2" type="ORF">HINF_LOCUS14293</name>
    <name evidence="1" type="ORF">HINF_LOCUS48804</name>
</gene>
<reference evidence="1" key="1">
    <citation type="submission" date="2023-06" db="EMBL/GenBank/DDBJ databases">
        <authorList>
            <person name="Kurt Z."/>
        </authorList>
    </citation>
    <scope>NUCLEOTIDE SEQUENCE</scope>
</reference>
<dbReference type="EMBL" id="CATOUU010000937">
    <property type="protein sequence ID" value="CAI9961159.1"/>
    <property type="molecule type" value="Genomic_DNA"/>
</dbReference>